<sequence length="99" mass="11575">MKSYEYYEIQRVMHTEENGYEVVTDKERFYEAVENNVDLCWSLYGRFLLDDVWLADCLHTGIFLDGCMNVYRTYAGQCADIETPSFGLITLRPNGKPLE</sequence>
<reference evidence="1" key="1">
    <citation type="submission" date="2020-05" db="EMBL/GenBank/DDBJ databases">
        <authorList>
            <person name="Chiriac C."/>
            <person name="Salcher M."/>
            <person name="Ghai R."/>
            <person name="Kavagutti S V."/>
        </authorList>
    </citation>
    <scope>NUCLEOTIDE SEQUENCE</scope>
</reference>
<dbReference type="EMBL" id="LR798460">
    <property type="protein sequence ID" value="CAB5238006.1"/>
    <property type="molecule type" value="Genomic_DNA"/>
</dbReference>
<protein>
    <submittedName>
        <fullName evidence="1">Uncharacterized protein</fullName>
    </submittedName>
</protein>
<organism evidence="1">
    <name type="scientific">uncultured Caudovirales phage</name>
    <dbReference type="NCBI Taxonomy" id="2100421"/>
    <lineage>
        <taxon>Viruses</taxon>
        <taxon>Duplodnaviria</taxon>
        <taxon>Heunggongvirae</taxon>
        <taxon>Uroviricota</taxon>
        <taxon>Caudoviricetes</taxon>
        <taxon>Peduoviridae</taxon>
        <taxon>Maltschvirus</taxon>
        <taxon>Maltschvirus maltsch</taxon>
    </lineage>
</organism>
<evidence type="ECO:0000313" key="1">
    <source>
        <dbReference type="EMBL" id="CAB5238006.1"/>
    </source>
</evidence>
<accession>A0A6J7XUL6</accession>
<name>A0A6J7XUL6_9CAUD</name>
<proteinExistence type="predicted"/>
<gene>
    <name evidence="1" type="ORF">UFOVP142_69</name>
</gene>